<gene>
    <name evidence="2" type="ORF">BDV37DRAFT_265090</name>
</gene>
<dbReference type="AlphaFoldDB" id="A0A5N7CU26"/>
<organism evidence="2 3">
    <name type="scientific">Aspergillus pseudonomiae</name>
    <dbReference type="NCBI Taxonomy" id="1506151"/>
    <lineage>
        <taxon>Eukaryota</taxon>
        <taxon>Fungi</taxon>
        <taxon>Dikarya</taxon>
        <taxon>Ascomycota</taxon>
        <taxon>Pezizomycotina</taxon>
        <taxon>Eurotiomycetes</taxon>
        <taxon>Eurotiomycetidae</taxon>
        <taxon>Eurotiales</taxon>
        <taxon>Aspergillaceae</taxon>
        <taxon>Aspergillus</taxon>
        <taxon>Aspergillus subgen. Circumdati</taxon>
    </lineage>
</organism>
<sequence length="60" mass="6046">MKYAAVLTTVAALASQALAVGVSGTAQGFASSTTGVELPLLSTPLPPMSWSPTLVTMRPV</sequence>
<evidence type="ECO:0000313" key="2">
    <source>
        <dbReference type="EMBL" id="KAE8397706.1"/>
    </source>
</evidence>
<name>A0A5N7CU26_9EURO</name>
<dbReference type="RefSeq" id="XP_031935025.1">
    <property type="nucleotide sequence ID" value="XM_032083739.1"/>
</dbReference>
<feature type="chain" id="PRO_5024991676" evidence="1">
    <location>
        <begin position="20"/>
        <end position="60"/>
    </location>
</feature>
<evidence type="ECO:0000256" key="1">
    <source>
        <dbReference type="SAM" id="SignalP"/>
    </source>
</evidence>
<feature type="signal peptide" evidence="1">
    <location>
        <begin position="1"/>
        <end position="19"/>
    </location>
</feature>
<proteinExistence type="predicted"/>
<evidence type="ECO:0000313" key="3">
    <source>
        <dbReference type="Proteomes" id="UP000325579"/>
    </source>
</evidence>
<dbReference type="GeneID" id="43668430"/>
<keyword evidence="3" id="KW-1185">Reference proteome</keyword>
<dbReference type="Proteomes" id="UP000325579">
    <property type="component" value="Unassembled WGS sequence"/>
</dbReference>
<accession>A0A5N7CU26</accession>
<reference evidence="2 3" key="1">
    <citation type="submission" date="2019-04" db="EMBL/GenBank/DDBJ databases">
        <authorList>
            <consortium name="DOE Joint Genome Institute"/>
            <person name="Mondo S."/>
            <person name="Kjaerbolling I."/>
            <person name="Vesth T."/>
            <person name="Frisvad J.C."/>
            <person name="Nybo J.L."/>
            <person name="Theobald S."/>
            <person name="Kildgaard S."/>
            <person name="Isbrandt T."/>
            <person name="Kuo A."/>
            <person name="Sato A."/>
            <person name="Lyhne E.K."/>
            <person name="Kogle M.E."/>
            <person name="Wiebenga A."/>
            <person name="Kun R.S."/>
            <person name="Lubbers R.J."/>
            <person name="Makela M.R."/>
            <person name="Barry K."/>
            <person name="Chovatia M."/>
            <person name="Clum A."/>
            <person name="Daum C."/>
            <person name="Haridas S."/>
            <person name="He G."/>
            <person name="LaButti K."/>
            <person name="Lipzen A."/>
            <person name="Riley R."/>
            <person name="Salamov A."/>
            <person name="Simmons B.A."/>
            <person name="Magnuson J.K."/>
            <person name="Henrissat B."/>
            <person name="Mortensen U.H."/>
            <person name="Larsen T.O."/>
            <person name="Devries R.P."/>
            <person name="Grigoriev I.V."/>
            <person name="Machida M."/>
            <person name="Baker S.E."/>
            <person name="Andersen M.R."/>
            <person name="Cantor M.N."/>
            <person name="Hua S.X."/>
        </authorList>
    </citation>
    <scope>NUCLEOTIDE SEQUENCE [LARGE SCALE GENOMIC DNA]</scope>
    <source>
        <strain evidence="2 3">CBS 119388</strain>
    </source>
</reference>
<keyword evidence="1" id="KW-0732">Signal</keyword>
<dbReference type="EMBL" id="ML736882">
    <property type="protein sequence ID" value="KAE8397706.1"/>
    <property type="molecule type" value="Genomic_DNA"/>
</dbReference>
<protein>
    <submittedName>
        <fullName evidence="2">Uncharacterized protein</fullName>
    </submittedName>
</protein>